<protein>
    <recommendedName>
        <fullName evidence="4">ABC transporter permease</fullName>
    </recommendedName>
</protein>
<feature type="transmembrane region" description="Helical" evidence="1">
    <location>
        <begin position="403"/>
        <end position="423"/>
    </location>
</feature>
<keyword evidence="1" id="KW-1133">Transmembrane helix</keyword>
<sequence length="528" mass="59849">MFQILTIAKQTLRAHFRSKALLTIIPVLLCVIWILSADTSGDGTLKSMFLVRLEYSITMAVLLCAMITLWLSAFNLSSQEVESHQIQLMLTRPVRSSHIWLGKFLGTMIISATLLALCFCYITWHITNDYKKLKDSYTKDSDRVIAWLFESYPNGKIKDQQIASMANQHAMLYHSINGLKKQFTKDDFKDIDTLGLNKANIFTSLTYALANLQKLAAVKNELLTARIHHDATPSFRLLSAEEVFTKRVAKGLANEKMRANMIPLIRDELNRSEGRIDRGESREWVFTGLDSSQKSNIFLKMRFFYGLDLNSLSKTGNININISMWEPKKKLWSDPYLWQGRGARYYHLPIRPDFISDDGEAKIKITNAEGGKGSTNAVLIRKGEGPFLVMGQYSFIASMTQTFFLYTGLLATFTAVGCTFGFLFSSSMAILLAGTYFILGSILNSFISNTLPQNFMEQIIYYFHIALAKIIAGFGDFHSGEYLARGQILSYFEAFKIMFIEVVLKVSALLILTVQCIKRKEFGKVVRK</sequence>
<feature type="transmembrane region" description="Helical" evidence="1">
    <location>
        <begin position="49"/>
        <end position="71"/>
    </location>
</feature>
<evidence type="ECO:0000313" key="3">
    <source>
        <dbReference type="Proteomes" id="UP001214250"/>
    </source>
</evidence>
<evidence type="ECO:0008006" key="4">
    <source>
        <dbReference type="Google" id="ProtNLM"/>
    </source>
</evidence>
<name>A0ABY7VRF0_9BACT</name>
<dbReference type="Proteomes" id="UP001214250">
    <property type="component" value="Chromosome 1"/>
</dbReference>
<dbReference type="PANTHER" id="PTHR43471">
    <property type="entry name" value="ABC TRANSPORTER PERMEASE"/>
    <property type="match status" value="1"/>
</dbReference>
<dbReference type="EMBL" id="CP117811">
    <property type="protein sequence ID" value="WDE96783.1"/>
    <property type="molecule type" value="Genomic_DNA"/>
</dbReference>
<organism evidence="2 3">
    <name type="scientific">Lentisphaera profundi</name>
    <dbReference type="NCBI Taxonomy" id="1658616"/>
    <lineage>
        <taxon>Bacteria</taxon>
        <taxon>Pseudomonadati</taxon>
        <taxon>Lentisphaerota</taxon>
        <taxon>Lentisphaeria</taxon>
        <taxon>Lentisphaerales</taxon>
        <taxon>Lentisphaeraceae</taxon>
        <taxon>Lentisphaera</taxon>
    </lineage>
</organism>
<feature type="transmembrane region" description="Helical" evidence="1">
    <location>
        <begin position="99"/>
        <end position="124"/>
    </location>
</feature>
<keyword evidence="1" id="KW-0812">Transmembrane</keyword>
<feature type="transmembrane region" description="Helical" evidence="1">
    <location>
        <begin position="459"/>
        <end position="477"/>
    </location>
</feature>
<evidence type="ECO:0000256" key="1">
    <source>
        <dbReference type="SAM" id="Phobius"/>
    </source>
</evidence>
<evidence type="ECO:0000313" key="2">
    <source>
        <dbReference type="EMBL" id="WDE96783.1"/>
    </source>
</evidence>
<feature type="transmembrane region" description="Helical" evidence="1">
    <location>
        <begin position="429"/>
        <end position="447"/>
    </location>
</feature>
<keyword evidence="3" id="KW-1185">Reference proteome</keyword>
<accession>A0ABY7VRF0</accession>
<gene>
    <name evidence="2" type="ORF">PQO03_02260</name>
</gene>
<reference evidence="2 3" key="1">
    <citation type="submission" date="2023-02" db="EMBL/GenBank/DDBJ databases">
        <title>Genome sequence of Lentisphaera profundi SAORIC-696.</title>
        <authorList>
            <person name="Kim e."/>
            <person name="Cho J.-C."/>
            <person name="Choi A."/>
            <person name="Kang I."/>
        </authorList>
    </citation>
    <scope>NUCLEOTIDE SEQUENCE [LARGE SCALE GENOMIC DNA]</scope>
    <source>
        <strain evidence="2 3">SAORIC-696</strain>
    </source>
</reference>
<feature type="transmembrane region" description="Helical" evidence="1">
    <location>
        <begin position="497"/>
        <end position="517"/>
    </location>
</feature>
<feature type="transmembrane region" description="Helical" evidence="1">
    <location>
        <begin position="20"/>
        <end position="37"/>
    </location>
</feature>
<dbReference type="RefSeq" id="WP_274150848.1">
    <property type="nucleotide sequence ID" value="NZ_CP117811.1"/>
</dbReference>
<keyword evidence="1" id="KW-0472">Membrane</keyword>
<proteinExistence type="predicted"/>